<evidence type="ECO:0000313" key="1">
    <source>
        <dbReference type="EMBL" id="KAH1183662.1"/>
    </source>
</evidence>
<accession>A0A9D3XPW7</accession>
<sequence length="116" mass="13400">MNPFQIYTHQIIILRLHNQLHMLSSPCSTTSLFPKTPQLDPCFPLHLPPCRPPEIHRSCGGPQRSLARLLNLKLYETKVTLMERASQSNSQQILMYFLNNSRAVFQLELINTERNA</sequence>
<reference evidence="1" key="1">
    <citation type="submission" date="2021-09" db="EMBL/GenBank/DDBJ databases">
        <title>The genome of Mauremys mutica provides insights into the evolution of semi-aquatic lifestyle.</title>
        <authorList>
            <person name="Gong S."/>
            <person name="Gao Y."/>
        </authorList>
    </citation>
    <scope>NUCLEOTIDE SEQUENCE</scope>
    <source>
        <strain evidence="1">MM-2020</strain>
        <tissue evidence="1">Muscle</tissue>
    </source>
</reference>
<evidence type="ECO:0000313" key="2">
    <source>
        <dbReference type="Proteomes" id="UP000827986"/>
    </source>
</evidence>
<keyword evidence="2" id="KW-1185">Reference proteome</keyword>
<dbReference type="EMBL" id="JAHDVG010000465">
    <property type="protein sequence ID" value="KAH1183662.1"/>
    <property type="molecule type" value="Genomic_DNA"/>
</dbReference>
<proteinExistence type="predicted"/>
<protein>
    <submittedName>
        <fullName evidence="1">Uncharacterized protein</fullName>
    </submittedName>
</protein>
<gene>
    <name evidence="1" type="ORF">KIL84_014278</name>
</gene>
<organism evidence="1 2">
    <name type="scientific">Mauremys mutica</name>
    <name type="common">yellowpond turtle</name>
    <dbReference type="NCBI Taxonomy" id="74926"/>
    <lineage>
        <taxon>Eukaryota</taxon>
        <taxon>Metazoa</taxon>
        <taxon>Chordata</taxon>
        <taxon>Craniata</taxon>
        <taxon>Vertebrata</taxon>
        <taxon>Euteleostomi</taxon>
        <taxon>Archelosauria</taxon>
        <taxon>Testudinata</taxon>
        <taxon>Testudines</taxon>
        <taxon>Cryptodira</taxon>
        <taxon>Durocryptodira</taxon>
        <taxon>Testudinoidea</taxon>
        <taxon>Geoemydidae</taxon>
        <taxon>Geoemydinae</taxon>
        <taxon>Mauremys</taxon>
    </lineage>
</organism>
<dbReference type="AlphaFoldDB" id="A0A9D3XPW7"/>
<comment type="caution">
    <text evidence="1">The sequence shown here is derived from an EMBL/GenBank/DDBJ whole genome shotgun (WGS) entry which is preliminary data.</text>
</comment>
<dbReference type="Proteomes" id="UP000827986">
    <property type="component" value="Unassembled WGS sequence"/>
</dbReference>
<name>A0A9D3XPW7_9SAUR</name>